<feature type="transmembrane region" description="Helical" evidence="1">
    <location>
        <begin position="215"/>
        <end position="234"/>
    </location>
</feature>
<feature type="transmembrane region" description="Helical" evidence="1">
    <location>
        <begin position="55"/>
        <end position="76"/>
    </location>
</feature>
<evidence type="ECO:0000313" key="2">
    <source>
        <dbReference type="EMBL" id="EMC25582.1"/>
    </source>
</evidence>
<evidence type="ECO:0000256" key="1">
    <source>
        <dbReference type="SAM" id="Phobius"/>
    </source>
</evidence>
<organism evidence="2 3">
    <name type="scientific">Streptococcus mutans SM6</name>
    <dbReference type="NCBI Taxonomy" id="857119"/>
    <lineage>
        <taxon>Bacteria</taxon>
        <taxon>Bacillati</taxon>
        <taxon>Bacillota</taxon>
        <taxon>Bacilli</taxon>
        <taxon>Lactobacillales</taxon>
        <taxon>Streptococcaceae</taxon>
        <taxon>Streptococcus</taxon>
    </lineage>
</organism>
<reference evidence="2 3" key="1">
    <citation type="journal article" date="2013" name="Mol. Biol. Evol.">
        <title>Evolutionary and population genomics of the cavity causing bacteria Streptococcus mutans.</title>
        <authorList>
            <person name="Cornejo O.E."/>
            <person name="Lefebure T."/>
            <person name="Pavinski Bitar P.D."/>
            <person name="Lang P."/>
            <person name="Richards V.P."/>
            <person name="Eilertson K."/>
            <person name="Do T."/>
            <person name="Beighton D."/>
            <person name="Zeng L."/>
            <person name="Ahn S.J."/>
            <person name="Burne R.A."/>
            <person name="Siepel A."/>
            <person name="Bustamante C.D."/>
            <person name="Stanhope M.J."/>
        </authorList>
    </citation>
    <scope>NUCLEOTIDE SEQUENCE [LARGE SCALE GENOMIC DNA]</scope>
    <source>
        <strain evidence="2 3">SM6</strain>
    </source>
</reference>
<keyword evidence="1" id="KW-0812">Transmembrane</keyword>
<dbReference type="Proteomes" id="UP000011676">
    <property type="component" value="Unassembled WGS sequence"/>
</dbReference>
<keyword evidence="1" id="KW-1133">Transmembrane helix</keyword>
<gene>
    <name evidence="2" type="ORF">SMU82_01185</name>
</gene>
<dbReference type="CDD" id="cd21809">
    <property type="entry name" value="ABC-2_lan_permease-like"/>
    <property type="match status" value="1"/>
</dbReference>
<feature type="transmembrane region" description="Helical" evidence="1">
    <location>
        <begin position="12"/>
        <end position="35"/>
    </location>
</feature>
<evidence type="ECO:0000313" key="3">
    <source>
        <dbReference type="Proteomes" id="UP000011676"/>
    </source>
</evidence>
<name>A0A829BU78_STRMG</name>
<dbReference type="AlphaFoldDB" id="A0A829BU78"/>
<protein>
    <submittedName>
        <fullName evidence="2">Putative transporter trans-membrane domain bacteriocin immunity protein</fullName>
    </submittedName>
</protein>
<dbReference type="EMBL" id="AHSR01000004">
    <property type="protein sequence ID" value="EMC25582.1"/>
    <property type="molecule type" value="Genomic_DNA"/>
</dbReference>
<sequence>MMIFEFKKIRKSAIPIILIFFNLVGTLLGTMMFALNRNYLVDGTEASILWGQTVFYASQIFTPILIGTICSISCQFEENNKNWQRLLTIPIKPNRIILTKIASLSVVMAISQLLLLFFYVLSAVLLKVSFVGFLPDFLLWSITGWLATITIVTIQIFINIRLKNFAVPILISAILAMAGLMTLFIGNSLFTIFPYTQVAVGLRARALVPFTLPELSLFLGLNVIYIILFYGLAVSQLKKRFI</sequence>
<dbReference type="RefSeq" id="WP_002283588.1">
    <property type="nucleotide sequence ID" value="NZ_AHSR01000004.1"/>
</dbReference>
<feature type="transmembrane region" description="Helical" evidence="1">
    <location>
        <begin position="165"/>
        <end position="195"/>
    </location>
</feature>
<feature type="transmembrane region" description="Helical" evidence="1">
    <location>
        <begin position="137"/>
        <end position="158"/>
    </location>
</feature>
<comment type="caution">
    <text evidence="2">The sequence shown here is derived from an EMBL/GenBank/DDBJ whole genome shotgun (WGS) entry which is preliminary data.</text>
</comment>
<keyword evidence="1" id="KW-0472">Membrane</keyword>
<feature type="transmembrane region" description="Helical" evidence="1">
    <location>
        <begin position="97"/>
        <end position="125"/>
    </location>
</feature>
<dbReference type="Pfam" id="PF12730">
    <property type="entry name" value="ABC2_membrane_4"/>
    <property type="match status" value="1"/>
</dbReference>
<proteinExistence type="predicted"/>
<accession>A0A829BU78</accession>